<feature type="region of interest" description="Disordered" evidence="1">
    <location>
        <begin position="98"/>
        <end position="136"/>
    </location>
</feature>
<name>A0AA49JA92_9BACT</name>
<dbReference type="Pfam" id="PF00472">
    <property type="entry name" value="RF-1"/>
    <property type="match status" value="1"/>
</dbReference>
<dbReference type="InterPro" id="IPR000352">
    <property type="entry name" value="Pep_chain_release_fac_I"/>
</dbReference>
<dbReference type="NCBIfam" id="NF006718">
    <property type="entry name" value="PRK09256.1"/>
    <property type="match status" value="1"/>
</dbReference>
<dbReference type="EMBL" id="CP129968">
    <property type="protein sequence ID" value="WKK80755.1"/>
    <property type="molecule type" value="Genomic_DNA"/>
</dbReference>
<dbReference type="GO" id="GO:0043022">
    <property type="term" value="F:ribosome binding"/>
    <property type="evidence" value="ECO:0007669"/>
    <property type="project" value="TreeGrafter"/>
</dbReference>
<dbReference type="PROSITE" id="PS00745">
    <property type="entry name" value="RF_PROK_I"/>
    <property type="match status" value="1"/>
</dbReference>
<dbReference type="PANTHER" id="PTHR47814:SF1">
    <property type="entry name" value="PEPTIDYL-TRNA HYDROLASE ARFB"/>
    <property type="match status" value="1"/>
</dbReference>
<sequence>MNNLNFSDIKKEIEIITSRSSGKGGQNVNKVETKVMLKFNIKTSQSLDNHQKELIKQKLSNKLNKNGELIITAEAKRSQLKNKEIAFKKLERLLKKAFEKPKVRKKTKPTKAAQKKRLKSKKLHSEKKKLRKNPEL</sequence>
<dbReference type="KEGG" id="marp:QYS47_27305"/>
<dbReference type="EC" id="3.1.1.29" evidence="3"/>
<evidence type="ECO:0000259" key="2">
    <source>
        <dbReference type="PROSITE" id="PS00745"/>
    </source>
</evidence>
<dbReference type="GO" id="GO:0004045">
    <property type="term" value="F:peptidyl-tRNA hydrolase activity"/>
    <property type="evidence" value="ECO:0007669"/>
    <property type="project" value="UniProtKB-EC"/>
</dbReference>
<dbReference type="Gene3D" id="3.30.160.20">
    <property type="match status" value="1"/>
</dbReference>
<dbReference type="SUPFAM" id="SSF110916">
    <property type="entry name" value="Peptidyl-tRNA hydrolase domain-like"/>
    <property type="match status" value="1"/>
</dbReference>
<dbReference type="GO" id="GO:0072344">
    <property type="term" value="P:rescue of stalled ribosome"/>
    <property type="evidence" value="ECO:0007669"/>
    <property type="project" value="TreeGrafter"/>
</dbReference>
<dbReference type="Proteomes" id="UP001232019">
    <property type="component" value="Chromosome"/>
</dbReference>
<keyword evidence="3" id="KW-0378">Hydrolase</keyword>
<feature type="compositionally biased region" description="Basic residues" evidence="1">
    <location>
        <begin position="102"/>
        <end position="136"/>
    </location>
</feature>
<dbReference type="PANTHER" id="PTHR47814">
    <property type="entry name" value="PEPTIDYL-TRNA HYDROLASE ARFB"/>
    <property type="match status" value="1"/>
</dbReference>
<evidence type="ECO:0000256" key="1">
    <source>
        <dbReference type="SAM" id="MobiDB-lite"/>
    </source>
</evidence>
<dbReference type="GO" id="GO:0003747">
    <property type="term" value="F:translation release factor activity"/>
    <property type="evidence" value="ECO:0007669"/>
    <property type="project" value="InterPro"/>
</dbReference>
<organism evidence="3">
    <name type="scientific">Marivirga arenosa</name>
    <dbReference type="NCBI Taxonomy" id="3059076"/>
    <lineage>
        <taxon>Bacteria</taxon>
        <taxon>Pseudomonadati</taxon>
        <taxon>Bacteroidota</taxon>
        <taxon>Cytophagia</taxon>
        <taxon>Cytophagales</taxon>
        <taxon>Marivirgaceae</taxon>
        <taxon>Marivirga</taxon>
    </lineage>
</organism>
<reference evidence="3" key="1">
    <citation type="submission" date="2023-08" db="EMBL/GenBank/DDBJ databases">
        <title>Comparative genomics and taxonomic characterization of three novel marine species of genus Marivirga.</title>
        <authorList>
            <person name="Muhammad N."/>
            <person name="Kim S.-G."/>
        </authorList>
    </citation>
    <scope>NUCLEOTIDE SEQUENCE</scope>
    <source>
        <strain evidence="3">BKB1-2</strain>
    </source>
</reference>
<dbReference type="AlphaFoldDB" id="A0AA49JA92"/>
<dbReference type="RefSeq" id="WP_302125440.1">
    <property type="nucleotide sequence ID" value="NZ_CP129968.2"/>
</dbReference>
<proteinExistence type="predicted"/>
<gene>
    <name evidence="3" type="primary">arfB</name>
    <name evidence="3" type="ORF">QYS47_27305</name>
</gene>
<protein>
    <submittedName>
        <fullName evidence="3">Alternative ribosome rescue aminoacyl-tRNA hydrolase ArfB</fullName>
        <ecNumber evidence="3">3.1.1.29</ecNumber>
    </submittedName>
</protein>
<evidence type="ECO:0000313" key="3">
    <source>
        <dbReference type="EMBL" id="WKK80755.1"/>
    </source>
</evidence>
<accession>A0AA49JA92</accession>
<feature type="domain" description="Prokaryotic-type class I peptide chain release factors" evidence="2">
    <location>
        <begin position="19"/>
        <end position="35"/>
    </location>
</feature>